<evidence type="ECO:0000256" key="1">
    <source>
        <dbReference type="SAM" id="Coils"/>
    </source>
</evidence>
<keyword evidence="1" id="KW-0175">Coiled coil</keyword>
<dbReference type="EMBL" id="LARY01000003">
    <property type="protein sequence ID" value="RDW99486.1"/>
    <property type="molecule type" value="Genomic_DNA"/>
</dbReference>
<feature type="coiled-coil region" evidence="1">
    <location>
        <begin position="27"/>
        <end position="54"/>
    </location>
</feature>
<keyword evidence="2" id="KW-0812">Transmembrane</keyword>
<protein>
    <submittedName>
        <fullName evidence="3">Membrane protein</fullName>
    </submittedName>
</protein>
<keyword evidence="4" id="KW-1185">Reference proteome</keyword>
<evidence type="ECO:0000313" key="3">
    <source>
        <dbReference type="EMBL" id="RDW99486.1"/>
    </source>
</evidence>
<proteinExistence type="predicted"/>
<keyword evidence="2" id="KW-0472">Membrane</keyword>
<dbReference type="RefSeq" id="WP_115753874.1">
    <property type="nucleotide sequence ID" value="NZ_LARY01000003.1"/>
</dbReference>
<gene>
    <name evidence="3" type="ORF">UR08_11700</name>
</gene>
<evidence type="ECO:0000313" key="4">
    <source>
        <dbReference type="Proteomes" id="UP000257055"/>
    </source>
</evidence>
<keyword evidence="2" id="KW-1133">Transmembrane helix</keyword>
<reference evidence="4" key="1">
    <citation type="submission" date="2015-04" db="EMBL/GenBank/DDBJ databases">
        <authorList>
            <person name="Schardt J."/>
            <person name="Mueller-Herbst S."/>
            <person name="Scherer S."/>
            <person name="Huptas C."/>
        </authorList>
    </citation>
    <scope>NUCLEOTIDE SEQUENCE [LARGE SCALE GENOMIC DNA]</scope>
    <source>
        <strain evidence="4">Kiel-L1</strain>
    </source>
</reference>
<comment type="caution">
    <text evidence="3">The sequence shown here is derived from an EMBL/GenBank/DDBJ whole genome shotgun (WGS) entry which is preliminary data.</text>
</comment>
<evidence type="ECO:0000256" key="2">
    <source>
        <dbReference type="SAM" id="Phobius"/>
    </source>
</evidence>
<organism evidence="3 4">
    <name type="scientific">Listeria kieliensis</name>
    <dbReference type="NCBI Taxonomy" id="1621700"/>
    <lineage>
        <taxon>Bacteria</taxon>
        <taxon>Bacillati</taxon>
        <taxon>Bacillota</taxon>
        <taxon>Bacilli</taxon>
        <taxon>Bacillales</taxon>
        <taxon>Listeriaceae</taxon>
        <taxon>Listeria</taxon>
    </lineage>
</organism>
<sequence length="130" mass="14901">MKKGRIILISVAVVIIVVVLITGGKMYMDNKKEVEKLEAEKQSVELLKKKFSDIKKVEIERTGYNKMTGFYRMVVKMTNDKNKTARFDYGFVKKQNELSTIGLVDKEVQEKGTTTNKVKVIYSNGKEEEV</sequence>
<dbReference type="AlphaFoldDB" id="A0A3D8TKW4"/>
<dbReference type="Proteomes" id="UP000257055">
    <property type="component" value="Unassembled WGS sequence"/>
</dbReference>
<accession>A0A3D8TKW4</accession>
<feature type="transmembrane region" description="Helical" evidence="2">
    <location>
        <begin position="6"/>
        <end position="27"/>
    </location>
</feature>
<name>A0A3D8TKW4_9LIST</name>